<comment type="subcellular location">
    <subcellularLocation>
        <location evidence="1">Nucleus</location>
    </subcellularLocation>
</comment>
<dbReference type="HOGENOM" id="CLU_1908819_0_0_1"/>
<dbReference type="Gene3D" id="1.10.10.10">
    <property type="entry name" value="Winged helix-like DNA-binding domain superfamily/Winged helix DNA-binding domain"/>
    <property type="match status" value="1"/>
</dbReference>
<sequence>MHTTPQKAGQVIALIENGLSHRTVARQVDMTRVAVRRVCKRYEETGSFHRLPVTGRKRFTTARDDRFIVSTTLRNRHHNSLKCNDSSVKYAEWLLIAALKSGVLMEVVPVLSGVQFLFTEEELQLLLDISRRF</sequence>
<organism evidence="2">
    <name type="scientific">Dendroctonus ponderosae</name>
    <name type="common">Mountain pine beetle</name>
    <dbReference type="NCBI Taxonomy" id="77166"/>
    <lineage>
        <taxon>Eukaryota</taxon>
        <taxon>Metazoa</taxon>
        <taxon>Ecdysozoa</taxon>
        <taxon>Arthropoda</taxon>
        <taxon>Hexapoda</taxon>
        <taxon>Insecta</taxon>
        <taxon>Pterygota</taxon>
        <taxon>Neoptera</taxon>
        <taxon>Endopterygota</taxon>
        <taxon>Coleoptera</taxon>
        <taxon>Polyphaga</taxon>
        <taxon>Cucujiformia</taxon>
        <taxon>Curculionidae</taxon>
        <taxon>Scolytinae</taxon>
        <taxon>Dendroctonus</taxon>
    </lineage>
</organism>
<gene>
    <name evidence="2" type="ORF">YQE_03355</name>
</gene>
<accession>N6UEN6</accession>
<evidence type="ECO:0000256" key="1">
    <source>
        <dbReference type="ARBA" id="ARBA00004123"/>
    </source>
</evidence>
<evidence type="ECO:0000313" key="2">
    <source>
        <dbReference type="EMBL" id="ENN80220.1"/>
    </source>
</evidence>
<name>N6UEN6_DENPD</name>
<dbReference type="EMBL" id="KB740566">
    <property type="protein sequence ID" value="ENN80220.1"/>
    <property type="molecule type" value="Genomic_DNA"/>
</dbReference>
<dbReference type="GO" id="GO:0005634">
    <property type="term" value="C:nucleus"/>
    <property type="evidence" value="ECO:0007669"/>
    <property type="project" value="UniProtKB-SubCell"/>
</dbReference>
<dbReference type="OMA" id="IMGRGHE"/>
<proteinExistence type="predicted"/>
<reference evidence="2" key="1">
    <citation type="journal article" date="2013" name="Genome Biol.">
        <title>Draft genome of the mountain pine beetle, Dendroctonus ponderosae Hopkins, a major forest pest.</title>
        <authorList>
            <person name="Keeling C.I."/>
            <person name="Yuen M.M."/>
            <person name="Liao N.Y."/>
            <person name="Docking T.R."/>
            <person name="Chan S.K."/>
            <person name="Taylor G.A."/>
            <person name="Palmquist D.L."/>
            <person name="Jackman S.D."/>
            <person name="Nguyen A."/>
            <person name="Li M."/>
            <person name="Henderson H."/>
            <person name="Janes J.K."/>
            <person name="Zhao Y."/>
            <person name="Pandoh P."/>
            <person name="Moore R."/>
            <person name="Sperling F.A."/>
            <person name="Huber D.P."/>
            <person name="Birol I."/>
            <person name="Jones S.J."/>
            <person name="Bohlmann J."/>
        </authorList>
    </citation>
    <scope>NUCLEOTIDE SEQUENCE</scope>
</reference>
<dbReference type="InterPro" id="IPR009057">
    <property type="entry name" value="Homeodomain-like_sf"/>
</dbReference>
<protein>
    <submittedName>
        <fullName evidence="2">Uncharacterized protein</fullName>
    </submittedName>
</protein>
<dbReference type="AlphaFoldDB" id="N6UEN6"/>
<dbReference type="SUPFAM" id="SSF46689">
    <property type="entry name" value="Homeodomain-like"/>
    <property type="match status" value="1"/>
</dbReference>
<feature type="non-terminal residue" evidence="2">
    <location>
        <position position="1"/>
    </location>
</feature>
<dbReference type="InterPro" id="IPR036388">
    <property type="entry name" value="WH-like_DNA-bd_sf"/>
</dbReference>